<dbReference type="Gene3D" id="1.10.287.130">
    <property type="match status" value="1"/>
</dbReference>
<reference evidence="13" key="1">
    <citation type="journal article" date="2006" name="Nature">
        <title>Deciphering the evolution and metabolism of an anammox bacterium from a community genome.</title>
        <authorList>
            <person name="Strous M."/>
            <person name="Pelletier E."/>
            <person name="Mangenot S."/>
            <person name="Rattei T."/>
            <person name="Lehner A."/>
            <person name="Taylor M.W."/>
            <person name="Horn M."/>
            <person name="Daims H."/>
            <person name="Bartol-Mavel D."/>
            <person name="Wincker P."/>
            <person name="Barbe V."/>
            <person name="Fonknechten N."/>
            <person name="Vallenet D."/>
            <person name="Segurens B."/>
            <person name="Schenowitz-Truong C."/>
            <person name="Medigue C."/>
            <person name="Collingro A."/>
            <person name="Snel B."/>
            <person name="Dutilh B.E."/>
            <person name="OpDenCamp H.J.M."/>
            <person name="vanDerDrift C."/>
            <person name="Cirpus I."/>
            <person name="vanDePas-Schoonen K.T."/>
            <person name="Harhangi H.R."/>
            <person name="vanNiftrik L."/>
            <person name="Schmid M."/>
            <person name="Keltjens J."/>
            <person name="vanDeVossenberg J."/>
            <person name="Kartal B."/>
            <person name="Meier H."/>
            <person name="Frishman D."/>
            <person name="Huynen M.A."/>
            <person name="Mewes H."/>
            <person name="Weissenbach J."/>
            <person name="Jetten M.S.M."/>
            <person name="Wagner M."/>
            <person name="LePaslier D."/>
        </authorList>
    </citation>
    <scope>NUCLEOTIDE SEQUENCE</scope>
</reference>
<dbReference type="InterPro" id="IPR003594">
    <property type="entry name" value="HATPase_dom"/>
</dbReference>
<dbReference type="SMART" id="SM00388">
    <property type="entry name" value="HisKA"/>
    <property type="match status" value="1"/>
</dbReference>
<dbReference type="SMART" id="SM00091">
    <property type="entry name" value="PAS"/>
    <property type="match status" value="2"/>
</dbReference>
<evidence type="ECO:0000256" key="5">
    <source>
        <dbReference type="ARBA" id="ARBA00022741"/>
    </source>
</evidence>
<evidence type="ECO:0000256" key="9">
    <source>
        <dbReference type="ARBA" id="ARBA00070616"/>
    </source>
</evidence>
<reference evidence="16" key="4">
    <citation type="submission" date="2017-10" db="EMBL/GenBank/DDBJ databases">
        <authorList>
            <person name="Frank J."/>
        </authorList>
    </citation>
    <scope>NUCLEOTIDE SEQUENCE [LARGE SCALE GENOMIC DNA]</scope>
</reference>
<keyword evidence="4 14" id="KW-0808">Transferase</keyword>
<dbReference type="NCBIfam" id="TIGR00229">
    <property type="entry name" value="sensory_box"/>
    <property type="match status" value="2"/>
</dbReference>
<dbReference type="EMBL" id="CT573072">
    <property type="protein sequence ID" value="CAJ72917.1"/>
    <property type="molecule type" value="Genomic_DNA"/>
</dbReference>
<dbReference type="PANTHER" id="PTHR43304:SF1">
    <property type="entry name" value="PAC DOMAIN-CONTAINING PROTEIN"/>
    <property type="match status" value="1"/>
</dbReference>
<evidence type="ECO:0000256" key="4">
    <source>
        <dbReference type="ARBA" id="ARBA00022679"/>
    </source>
</evidence>
<feature type="domain" description="PAC" evidence="12">
    <location>
        <begin position="213"/>
        <end position="263"/>
    </location>
</feature>
<keyword evidence="5" id="KW-0547">Nucleotide-binding</keyword>
<dbReference type="SUPFAM" id="SSF55785">
    <property type="entry name" value="PYP-like sensor domain (PAS domain)"/>
    <property type="match status" value="2"/>
</dbReference>
<organism evidence="13">
    <name type="scientific">Kuenenia stuttgartiensis</name>
    <dbReference type="NCBI Taxonomy" id="174633"/>
    <lineage>
        <taxon>Bacteria</taxon>
        <taxon>Pseudomonadati</taxon>
        <taxon>Planctomycetota</taxon>
        <taxon>Candidatus Brocadiia</taxon>
        <taxon>Candidatus Brocadiales</taxon>
        <taxon>Candidatus Brocadiaceae</taxon>
        <taxon>Candidatus Kuenenia</taxon>
    </lineage>
</organism>
<dbReference type="AlphaFoldDB" id="Q1PXZ6"/>
<gene>
    <name evidence="14" type="ORF">KsCSTR_03150</name>
    <name evidence="15" type="ORF">KSMBR1_1897</name>
    <name evidence="13" type="ORF">kustd2172</name>
</gene>
<dbReference type="Pfam" id="PF02518">
    <property type="entry name" value="HATPase_c"/>
    <property type="match status" value="1"/>
</dbReference>
<keyword evidence="3" id="KW-0597">Phosphoprotein</keyword>
<keyword evidence="7" id="KW-0067">ATP-binding</keyword>
<dbReference type="CDD" id="cd00130">
    <property type="entry name" value="PAS"/>
    <property type="match status" value="2"/>
</dbReference>
<evidence type="ECO:0000259" key="12">
    <source>
        <dbReference type="PROSITE" id="PS50113"/>
    </source>
</evidence>
<dbReference type="InterPro" id="IPR052162">
    <property type="entry name" value="Sensor_kinase/Photoreceptor"/>
</dbReference>
<evidence type="ECO:0000259" key="10">
    <source>
        <dbReference type="PROSITE" id="PS50109"/>
    </source>
</evidence>
<dbReference type="SUPFAM" id="SSF47384">
    <property type="entry name" value="Homodimeric domain of signal transducing histidine kinase"/>
    <property type="match status" value="1"/>
</dbReference>
<evidence type="ECO:0000313" key="16">
    <source>
        <dbReference type="Proteomes" id="UP000221734"/>
    </source>
</evidence>
<evidence type="ECO:0000313" key="14">
    <source>
        <dbReference type="EMBL" id="QII09694.1"/>
    </source>
</evidence>
<dbReference type="FunFam" id="3.30.450.20:FF:000060">
    <property type="entry name" value="Sensor protein FixL"/>
    <property type="match status" value="1"/>
</dbReference>
<dbReference type="PANTHER" id="PTHR43304">
    <property type="entry name" value="PHYTOCHROME-LIKE PROTEIN CPH1"/>
    <property type="match status" value="1"/>
</dbReference>
<dbReference type="EMBL" id="LT934425">
    <property type="protein sequence ID" value="SOH04396.1"/>
    <property type="molecule type" value="Genomic_DNA"/>
</dbReference>
<evidence type="ECO:0000256" key="1">
    <source>
        <dbReference type="ARBA" id="ARBA00000085"/>
    </source>
</evidence>
<dbReference type="Pfam" id="PF00512">
    <property type="entry name" value="HisKA"/>
    <property type="match status" value="1"/>
</dbReference>
<reference evidence="13" key="2">
    <citation type="submission" date="2006-01" db="EMBL/GenBank/DDBJ databases">
        <authorList>
            <person name="Genoscope"/>
        </authorList>
    </citation>
    <scope>NUCLEOTIDE SEQUENCE</scope>
</reference>
<dbReference type="InterPro" id="IPR000700">
    <property type="entry name" value="PAS-assoc_C"/>
</dbReference>
<dbReference type="PROSITE" id="PS50109">
    <property type="entry name" value="HIS_KIN"/>
    <property type="match status" value="1"/>
</dbReference>
<name>Q1PXZ6_KUEST</name>
<evidence type="ECO:0000256" key="8">
    <source>
        <dbReference type="ARBA" id="ARBA00059827"/>
    </source>
</evidence>
<dbReference type="InterPro" id="IPR000014">
    <property type="entry name" value="PAS"/>
</dbReference>
<reference evidence="15" key="3">
    <citation type="submission" date="2017-10" db="EMBL/GenBank/DDBJ databases">
        <authorList>
            <person name="Banno H."/>
            <person name="Chua N.-H."/>
        </authorList>
    </citation>
    <scope>NUCLEOTIDE SEQUENCE [LARGE SCALE GENOMIC DNA]</scope>
    <source>
        <strain evidence="15">Kuenenia_mbr1_ru-nijmegen</strain>
    </source>
</reference>
<keyword evidence="16" id="KW-1185">Reference proteome</keyword>
<dbReference type="PROSITE" id="PS50112">
    <property type="entry name" value="PAS"/>
    <property type="match status" value="2"/>
</dbReference>
<dbReference type="Proteomes" id="UP000501926">
    <property type="component" value="Chromosome"/>
</dbReference>
<dbReference type="InterPro" id="IPR004358">
    <property type="entry name" value="Sig_transdc_His_kin-like_C"/>
</dbReference>
<dbReference type="SMART" id="SM00086">
    <property type="entry name" value="PAC"/>
    <property type="match status" value="2"/>
</dbReference>
<evidence type="ECO:0000256" key="6">
    <source>
        <dbReference type="ARBA" id="ARBA00022777"/>
    </source>
</evidence>
<accession>Q1PXZ6</accession>
<dbReference type="InterPro" id="IPR036890">
    <property type="entry name" value="HATPase_C_sf"/>
</dbReference>
<dbReference type="GO" id="GO:0005524">
    <property type="term" value="F:ATP binding"/>
    <property type="evidence" value="ECO:0007669"/>
    <property type="project" value="UniProtKB-KW"/>
</dbReference>
<feature type="domain" description="PAC" evidence="12">
    <location>
        <begin position="87"/>
        <end position="141"/>
    </location>
</feature>
<dbReference type="InterPro" id="IPR003661">
    <property type="entry name" value="HisK_dim/P_dom"/>
</dbReference>
<dbReference type="PROSITE" id="PS50113">
    <property type="entry name" value="PAC"/>
    <property type="match status" value="2"/>
</dbReference>
<dbReference type="GO" id="GO:0000155">
    <property type="term" value="F:phosphorelay sensor kinase activity"/>
    <property type="evidence" value="ECO:0007669"/>
    <property type="project" value="InterPro"/>
</dbReference>
<dbReference type="SUPFAM" id="SSF55874">
    <property type="entry name" value="ATPase domain of HSP90 chaperone/DNA topoisomerase II/histidine kinase"/>
    <property type="match status" value="1"/>
</dbReference>
<dbReference type="Gene3D" id="3.30.450.20">
    <property type="entry name" value="PAS domain"/>
    <property type="match status" value="2"/>
</dbReference>
<comment type="catalytic activity">
    <reaction evidence="1">
        <text>ATP + protein L-histidine = ADP + protein N-phospho-L-histidine.</text>
        <dbReference type="EC" id="2.7.13.3"/>
    </reaction>
</comment>
<dbReference type="InterPro" id="IPR005467">
    <property type="entry name" value="His_kinase_dom"/>
</dbReference>
<dbReference type="EC" id="2.7.13.3" evidence="2"/>
<dbReference type="FunFam" id="3.30.565.10:FF:000006">
    <property type="entry name" value="Sensor histidine kinase WalK"/>
    <property type="match status" value="1"/>
</dbReference>
<dbReference type="CDD" id="cd00082">
    <property type="entry name" value="HisKA"/>
    <property type="match status" value="1"/>
</dbReference>
<dbReference type="Gene3D" id="3.30.565.10">
    <property type="entry name" value="Histidine kinase-like ATPase, C-terminal domain"/>
    <property type="match status" value="1"/>
</dbReference>
<evidence type="ECO:0000256" key="7">
    <source>
        <dbReference type="ARBA" id="ARBA00022840"/>
    </source>
</evidence>
<dbReference type="OrthoDB" id="231918at2"/>
<sequence>MTTLFEDGLHGLNKQHLSMLIHSIEHGSRSVIVTDVKGCIQYVNPAFVKITGYAKEEAIGKNPRILKSGETPQGQYKQLWETIVSGNEWEGEFHNRKKTGEYYWVFATISPMKNEEGAITHFVAIQREITERKRKEVRFNAFVKNTADALIAIDEQGVVELFNPAAEKMFGYKKEEVVGENVIMLMPESYRKKHEDGLKRYLNTGKARILGTGPIELEALRKDGTAFPIELTIGDARLDEYFTFIGIIRDITERKWAEQKLIHSMEELSRSNAELQQFAYVASHDLQEPLRMITSYTKLLERRYKDKLDSNANEYIAFAVDGAMRMQQLINDLLAYSRVTSRCRNFEPVNCTEVFNRVAKNLKIAIEESGAAITQDHLPVVMADPSQLTQLFQNLIGNALKFRGEAPPRVHISAEKKESEWIFSVSDNGIGIDPQYYDRIFIVFQRLHGKEDYPGSGIGLSICKKIVERHSGRIWLKSEPGKGATFYFSLPVRN</sequence>
<dbReference type="CDD" id="cd16921">
    <property type="entry name" value="HATPase_FilI-like"/>
    <property type="match status" value="1"/>
</dbReference>
<dbReference type="Proteomes" id="UP000221734">
    <property type="component" value="Chromosome Kuenenia_stuttgartiensis_MBR1"/>
</dbReference>
<protein>
    <recommendedName>
        <fullName evidence="9">Sensor protein FixL</fullName>
        <ecNumber evidence="2">2.7.13.3</ecNumber>
    </recommendedName>
</protein>
<feature type="domain" description="PAS" evidence="11">
    <location>
        <begin position="16"/>
        <end position="62"/>
    </location>
</feature>
<keyword evidence="6 14" id="KW-0418">Kinase</keyword>
<dbReference type="InterPro" id="IPR036097">
    <property type="entry name" value="HisK_dim/P_sf"/>
</dbReference>
<evidence type="ECO:0000313" key="17">
    <source>
        <dbReference type="Proteomes" id="UP000501926"/>
    </source>
</evidence>
<dbReference type="KEGG" id="kst:KSMBR1_1897"/>
<dbReference type="RefSeq" id="WP_099325114.1">
    <property type="nucleotide sequence ID" value="NZ_CP049055.1"/>
</dbReference>
<reference evidence="14 17" key="5">
    <citation type="submission" date="2020-02" db="EMBL/GenBank/DDBJ databases">
        <title>Newly sequenced genome of strain CSTR1 showed variability in Candidatus Kuenenia stuttgartiensis genomes.</title>
        <authorList>
            <person name="Ding C."/>
            <person name="Adrian L."/>
        </authorList>
    </citation>
    <scope>NUCLEOTIDE SEQUENCE [LARGE SCALE GENOMIC DNA]</scope>
    <source>
        <strain evidence="14 17">CSTR1</strain>
    </source>
</reference>
<dbReference type="SMART" id="SM00387">
    <property type="entry name" value="HATPase_c"/>
    <property type="match status" value="1"/>
</dbReference>
<evidence type="ECO:0000256" key="2">
    <source>
        <dbReference type="ARBA" id="ARBA00012438"/>
    </source>
</evidence>
<proteinExistence type="predicted"/>
<dbReference type="EMBL" id="CP049055">
    <property type="protein sequence ID" value="QII09694.1"/>
    <property type="molecule type" value="Genomic_DNA"/>
</dbReference>
<feature type="domain" description="PAS" evidence="11">
    <location>
        <begin position="135"/>
        <end position="205"/>
    </location>
</feature>
<comment type="function">
    <text evidence="8">Putative oxygen sensor; modulates the activity of FixJ, a transcriptional activator of nitrogen fixation fixK gene. FixL probably acts as a kinase that phosphorylates FixJ.</text>
</comment>
<dbReference type="InterPro" id="IPR035965">
    <property type="entry name" value="PAS-like_dom_sf"/>
</dbReference>
<evidence type="ECO:0000313" key="15">
    <source>
        <dbReference type="EMBL" id="SOH04396.1"/>
    </source>
</evidence>
<evidence type="ECO:0000313" key="13">
    <source>
        <dbReference type="EMBL" id="CAJ72917.1"/>
    </source>
</evidence>
<evidence type="ECO:0000256" key="3">
    <source>
        <dbReference type="ARBA" id="ARBA00022553"/>
    </source>
</evidence>
<evidence type="ECO:0000259" key="11">
    <source>
        <dbReference type="PROSITE" id="PS50112"/>
    </source>
</evidence>
<dbReference type="Pfam" id="PF13426">
    <property type="entry name" value="PAS_9"/>
    <property type="match status" value="2"/>
</dbReference>
<dbReference type="PRINTS" id="PR00344">
    <property type="entry name" value="BCTRLSENSOR"/>
</dbReference>
<dbReference type="InterPro" id="IPR001610">
    <property type="entry name" value="PAC"/>
</dbReference>
<feature type="domain" description="Histidine kinase" evidence="10">
    <location>
        <begin position="281"/>
        <end position="494"/>
    </location>
</feature>